<organism evidence="1 2">
    <name type="scientific">Malus domestica</name>
    <name type="common">Apple</name>
    <name type="synonym">Pyrus malus</name>
    <dbReference type="NCBI Taxonomy" id="3750"/>
    <lineage>
        <taxon>Eukaryota</taxon>
        <taxon>Viridiplantae</taxon>
        <taxon>Streptophyta</taxon>
        <taxon>Embryophyta</taxon>
        <taxon>Tracheophyta</taxon>
        <taxon>Spermatophyta</taxon>
        <taxon>Magnoliopsida</taxon>
        <taxon>eudicotyledons</taxon>
        <taxon>Gunneridae</taxon>
        <taxon>Pentapetalae</taxon>
        <taxon>rosids</taxon>
        <taxon>fabids</taxon>
        <taxon>Rosales</taxon>
        <taxon>Rosaceae</taxon>
        <taxon>Amygdaloideae</taxon>
        <taxon>Maleae</taxon>
        <taxon>Malus</taxon>
    </lineage>
</organism>
<dbReference type="EMBL" id="RDQH01000340">
    <property type="protein sequence ID" value="RXH77860.1"/>
    <property type="molecule type" value="Genomic_DNA"/>
</dbReference>
<protein>
    <submittedName>
        <fullName evidence="1">Uncharacterized protein</fullName>
    </submittedName>
</protein>
<sequence length="101" mass="10921">MLAVFDKSVAKCPEALQSPQSGSASALKDGFSGVAVCFCASFLRHYQSWRFWSNRVLARQLGLPLHKNLQVVDGGCCFALSSTSPCSKRCWYNSGPSKGAN</sequence>
<comment type="caution">
    <text evidence="1">The sequence shown here is derived from an EMBL/GenBank/DDBJ whole genome shotgun (WGS) entry which is preliminary data.</text>
</comment>
<accession>A0A498I3U7</accession>
<dbReference type="Proteomes" id="UP000290289">
    <property type="component" value="Chromosome 14"/>
</dbReference>
<evidence type="ECO:0000313" key="1">
    <source>
        <dbReference type="EMBL" id="RXH77860.1"/>
    </source>
</evidence>
<evidence type="ECO:0000313" key="2">
    <source>
        <dbReference type="Proteomes" id="UP000290289"/>
    </source>
</evidence>
<proteinExistence type="predicted"/>
<name>A0A498I3U7_MALDO</name>
<gene>
    <name evidence="1" type="ORF">DVH24_039831</name>
</gene>
<reference evidence="1 2" key="1">
    <citation type="submission" date="2018-10" db="EMBL/GenBank/DDBJ databases">
        <title>A high-quality apple genome assembly.</title>
        <authorList>
            <person name="Hu J."/>
        </authorList>
    </citation>
    <scope>NUCLEOTIDE SEQUENCE [LARGE SCALE GENOMIC DNA]</scope>
    <source>
        <strain evidence="2">cv. HFTH1</strain>
        <tissue evidence="1">Young leaf</tissue>
    </source>
</reference>
<keyword evidence="2" id="KW-1185">Reference proteome</keyword>
<dbReference type="AlphaFoldDB" id="A0A498I3U7"/>